<evidence type="ECO:0000256" key="10">
    <source>
        <dbReference type="HAMAP-Rule" id="MF_00164"/>
    </source>
</evidence>
<dbReference type="FunFam" id="3.60.20.10:FF:000006">
    <property type="entry name" value="Glutamine--fructose-6-phosphate aminotransferase [isomerizing]"/>
    <property type="match status" value="1"/>
</dbReference>
<accession>A0A934N5L6</accession>
<comment type="caution">
    <text evidence="13">The sequence shown here is derived from an EMBL/GenBank/DDBJ whole genome shotgun (WGS) entry which is preliminary data.</text>
</comment>
<dbReference type="InterPro" id="IPR046348">
    <property type="entry name" value="SIS_dom_sf"/>
</dbReference>
<gene>
    <name evidence="10 13" type="primary">glmS</name>
    <name evidence="13" type="ORF">JF886_06165</name>
</gene>
<dbReference type="InterPro" id="IPR001347">
    <property type="entry name" value="SIS_dom"/>
</dbReference>
<dbReference type="AlphaFoldDB" id="A0A934N5L6"/>
<dbReference type="GO" id="GO:0006487">
    <property type="term" value="P:protein N-linked glycosylation"/>
    <property type="evidence" value="ECO:0007669"/>
    <property type="project" value="TreeGrafter"/>
</dbReference>
<dbReference type="FunFam" id="3.40.50.10490:FF:000001">
    <property type="entry name" value="Glutamine--fructose-6-phosphate aminotransferase [isomerizing]"/>
    <property type="match status" value="1"/>
</dbReference>
<evidence type="ECO:0000256" key="4">
    <source>
        <dbReference type="ARBA" id="ARBA00016090"/>
    </source>
</evidence>
<evidence type="ECO:0000259" key="12">
    <source>
        <dbReference type="PROSITE" id="PS51464"/>
    </source>
</evidence>
<dbReference type="Gene3D" id="3.40.50.10490">
    <property type="entry name" value="Glucose-6-phosphate isomerase like protein, domain 1"/>
    <property type="match status" value="2"/>
</dbReference>
<comment type="catalytic activity">
    <reaction evidence="1 10">
        <text>D-fructose 6-phosphate + L-glutamine = D-glucosamine 6-phosphate + L-glutamate</text>
        <dbReference type="Rhea" id="RHEA:13237"/>
        <dbReference type="ChEBI" id="CHEBI:29985"/>
        <dbReference type="ChEBI" id="CHEBI:58359"/>
        <dbReference type="ChEBI" id="CHEBI:58725"/>
        <dbReference type="ChEBI" id="CHEBI:61527"/>
        <dbReference type="EC" id="2.6.1.16"/>
    </reaction>
</comment>
<evidence type="ECO:0000256" key="5">
    <source>
        <dbReference type="ARBA" id="ARBA00022490"/>
    </source>
</evidence>
<proteinExistence type="inferred from homology"/>
<keyword evidence="8" id="KW-0677">Repeat</keyword>
<feature type="domain" description="SIS" evidence="12">
    <location>
        <begin position="460"/>
        <end position="602"/>
    </location>
</feature>
<sequence>MCGIIGYSGPREAAPVLLDSLQRLEYRGYDSAGIAVLDDDGGATVVAKSNLKVADLIQQMEAAGMPRGHTGIGHTRWATHGRPTVSNAHPHRDCTGRIHIIHNGIIENYRELRVELTAAGHEFTSDTDTEVVPHLIEQYYEGDLAGAVRAALQRIRGAYALVAVSADEPSRIVGARLNAPLVIGLGDGEVFVSSDITALIPYTKRVVPLGEGQVASVSPESVEVTTLDGTALEPRVIAVTWEAEQAQKNGFPHFMLKEIHEQPDALRSALRGRIDDDGLVDLPDILLDEVYLRALDQVTIVACGSAWIAGLVTRTAIETLARVRCDVQPSSEFRYSNPLLDEHTLVVAISQSGETADTMAAVREARRQGATVIAVTNVVGSALSMEADGVIYMQSGPEISVAATKTMLNQIACGMLLALRLGQARGVLDDEEHRRLATALTESPALVERALLLEPQLAEMAQRYAHTRSAMFIGRGINFPVALEGAMKLKEISYIHAEGYAAGELKHGPIALLDPDVPVVALATRSRTLPKIVSNIQEVSSRDAPVIAVVTEGENPFDAGFVRDLVEVPLIEELISPLVNIVPLQLFAYHVAVERGCDVDQPRNLAKSVTVE</sequence>
<dbReference type="InterPro" id="IPR035490">
    <property type="entry name" value="GlmS/FrlB_SIS"/>
</dbReference>
<feature type="active site" description="Nucleophile; for GATase activity" evidence="10">
    <location>
        <position position="2"/>
    </location>
</feature>
<dbReference type="Pfam" id="PF13522">
    <property type="entry name" value="GATase_6"/>
    <property type="match status" value="1"/>
</dbReference>
<dbReference type="GO" id="GO:0006047">
    <property type="term" value="P:UDP-N-acetylglucosamine metabolic process"/>
    <property type="evidence" value="ECO:0007669"/>
    <property type="project" value="TreeGrafter"/>
</dbReference>
<dbReference type="GO" id="GO:0005829">
    <property type="term" value="C:cytosol"/>
    <property type="evidence" value="ECO:0007669"/>
    <property type="project" value="TreeGrafter"/>
</dbReference>
<dbReference type="Proteomes" id="UP000606991">
    <property type="component" value="Unassembled WGS sequence"/>
</dbReference>
<dbReference type="Pfam" id="PF01380">
    <property type="entry name" value="SIS"/>
    <property type="match status" value="2"/>
</dbReference>
<dbReference type="GO" id="GO:0097367">
    <property type="term" value="F:carbohydrate derivative binding"/>
    <property type="evidence" value="ECO:0007669"/>
    <property type="project" value="InterPro"/>
</dbReference>
<dbReference type="PANTHER" id="PTHR10937">
    <property type="entry name" value="GLUCOSAMINE--FRUCTOSE-6-PHOSPHATE AMINOTRANSFERASE, ISOMERIZING"/>
    <property type="match status" value="1"/>
</dbReference>
<keyword evidence="7 10" id="KW-0808">Transferase</keyword>
<evidence type="ECO:0000313" key="13">
    <source>
        <dbReference type="EMBL" id="MBJ7594439.1"/>
    </source>
</evidence>
<dbReference type="RefSeq" id="WP_337310634.1">
    <property type="nucleotide sequence ID" value="NZ_JAEKNS010000067.1"/>
</dbReference>
<dbReference type="CDD" id="cd05008">
    <property type="entry name" value="SIS_GlmS_GlmD_1"/>
    <property type="match status" value="1"/>
</dbReference>
<dbReference type="EC" id="2.6.1.16" evidence="3 10"/>
<feature type="domain" description="Glutamine amidotransferase type-2" evidence="11">
    <location>
        <begin position="2"/>
        <end position="220"/>
    </location>
</feature>
<comment type="subcellular location">
    <subcellularLocation>
        <location evidence="2 10">Cytoplasm</location>
    </subcellularLocation>
</comment>
<dbReference type="GO" id="GO:0046349">
    <property type="term" value="P:amino sugar biosynthetic process"/>
    <property type="evidence" value="ECO:0007669"/>
    <property type="project" value="UniProtKB-ARBA"/>
</dbReference>
<dbReference type="HAMAP" id="MF_00164">
    <property type="entry name" value="GlmS"/>
    <property type="match status" value="1"/>
</dbReference>
<evidence type="ECO:0000256" key="1">
    <source>
        <dbReference type="ARBA" id="ARBA00001031"/>
    </source>
</evidence>
<dbReference type="InterPro" id="IPR005855">
    <property type="entry name" value="GFAT"/>
</dbReference>
<dbReference type="GO" id="GO:0005975">
    <property type="term" value="P:carbohydrate metabolic process"/>
    <property type="evidence" value="ECO:0007669"/>
    <property type="project" value="UniProtKB-UniRule"/>
</dbReference>
<keyword evidence="6 10" id="KW-0032">Aminotransferase</keyword>
<dbReference type="EMBL" id="JAEKNS010000067">
    <property type="protein sequence ID" value="MBJ7594439.1"/>
    <property type="molecule type" value="Genomic_DNA"/>
</dbReference>
<dbReference type="CDD" id="cd05009">
    <property type="entry name" value="SIS_GlmS_GlmD_2"/>
    <property type="match status" value="1"/>
</dbReference>
<protein>
    <recommendedName>
        <fullName evidence="4 10">Glutamine--fructose-6-phosphate aminotransferase [isomerizing]</fullName>
        <ecNumber evidence="3 10">2.6.1.16</ecNumber>
    </recommendedName>
    <alternativeName>
        <fullName evidence="10">D-fructose-6-phosphate amidotransferase</fullName>
    </alternativeName>
    <alternativeName>
        <fullName evidence="10">GFAT</fullName>
    </alternativeName>
    <alternativeName>
        <fullName evidence="10">Glucosamine-6-phosphate synthase</fullName>
    </alternativeName>
    <alternativeName>
        <fullName evidence="10">Hexosephosphate aminotransferase</fullName>
    </alternativeName>
    <alternativeName>
        <fullName evidence="10">L-glutamine--D-fructose-6-phosphate amidotransferase</fullName>
    </alternativeName>
</protein>
<feature type="domain" description="SIS" evidence="12">
    <location>
        <begin position="287"/>
        <end position="427"/>
    </location>
</feature>
<reference evidence="13 14" key="1">
    <citation type="submission" date="2020-10" db="EMBL/GenBank/DDBJ databases">
        <title>Ca. Dormibacterota MAGs.</title>
        <authorList>
            <person name="Montgomery K."/>
        </authorList>
    </citation>
    <scope>NUCLEOTIDE SEQUENCE [LARGE SCALE GENOMIC DNA]</scope>
    <source>
        <strain evidence="13">SC8812_S17_18</strain>
    </source>
</reference>
<dbReference type="NCBIfam" id="TIGR01135">
    <property type="entry name" value="glmS"/>
    <property type="match status" value="1"/>
</dbReference>
<dbReference type="GO" id="GO:0006002">
    <property type="term" value="P:fructose 6-phosphate metabolic process"/>
    <property type="evidence" value="ECO:0007669"/>
    <property type="project" value="TreeGrafter"/>
</dbReference>
<dbReference type="Gene3D" id="3.60.20.10">
    <property type="entry name" value="Glutamine Phosphoribosylpyrophosphate, subunit 1, domain 1"/>
    <property type="match status" value="1"/>
</dbReference>
<feature type="active site" description="For Fru-6P isomerization activity" evidence="10">
    <location>
        <position position="607"/>
    </location>
</feature>
<evidence type="ECO:0000259" key="11">
    <source>
        <dbReference type="PROSITE" id="PS51278"/>
    </source>
</evidence>
<dbReference type="CDD" id="cd00714">
    <property type="entry name" value="GFAT"/>
    <property type="match status" value="1"/>
</dbReference>
<organism evidence="13 14">
    <name type="scientific">Candidatus Aeolococcus gillhamiae</name>
    <dbReference type="NCBI Taxonomy" id="3127015"/>
    <lineage>
        <taxon>Bacteria</taxon>
        <taxon>Bacillati</taxon>
        <taxon>Candidatus Dormiibacterota</taxon>
        <taxon>Candidatus Dormibacteria</taxon>
        <taxon>Candidatus Aeolococcales</taxon>
        <taxon>Candidatus Aeolococcaceae</taxon>
        <taxon>Candidatus Aeolococcus</taxon>
    </lineage>
</organism>
<dbReference type="SUPFAM" id="SSF56235">
    <property type="entry name" value="N-terminal nucleophile aminohydrolases (Ntn hydrolases)"/>
    <property type="match status" value="1"/>
</dbReference>
<evidence type="ECO:0000256" key="8">
    <source>
        <dbReference type="ARBA" id="ARBA00022737"/>
    </source>
</evidence>
<feature type="initiator methionine" description="Removed" evidence="10">
    <location>
        <position position="1"/>
    </location>
</feature>
<dbReference type="GO" id="GO:0004360">
    <property type="term" value="F:glutamine-fructose-6-phosphate transaminase (isomerizing) activity"/>
    <property type="evidence" value="ECO:0007669"/>
    <property type="project" value="UniProtKB-UniRule"/>
</dbReference>
<evidence type="ECO:0000256" key="7">
    <source>
        <dbReference type="ARBA" id="ARBA00022679"/>
    </source>
</evidence>
<dbReference type="InterPro" id="IPR029055">
    <property type="entry name" value="Ntn_hydrolases_N"/>
</dbReference>
<dbReference type="InterPro" id="IPR035466">
    <property type="entry name" value="GlmS/AgaS_SIS"/>
</dbReference>
<evidence type="ECO:0000256" key="3">
    <source>
        <dbReference type="ARBA" id="ARBA00012916"/>
    </source>
</evidence>
<dbReference type="NCBIfam" id="NF001484">
    <property type="entry name" value="PRK00331.1"/>
    <property type="match status" value="1"/>
</dbReference>
<dbReference type="PANTHER" id="PTHR10937:SF0">
    <property type="entry name" value="GLUTAMINE--FRUCTOSE-6-PHOSPHATE TRANSAMINASE (ISOMERIZING)"/>
    <property type="match status" value="1"/>
</dbReference>
<evidence type="ECO:0000256" key="2">
    <source>
        <dbReference type="ARBA" id="ARBA00004496"/>
    </source>
</evidence>
<keyword evidence="5 10" id="KW-0963">Cytoplasm</keyword>
<dbReference type="InterPro" id="IPR017932">
    <property type="entry name" value="GATase_2_dom"/>
</dbReference>
<dbReference type="InterPro" id="IPR047084">
    <property type="entry name" value="GFAT_N"/>
</dbReference>
<keyword evidence="9" id="KW-0315">Glutamine amidotransferase</keyword>
<dbReference type="SUPFAM" id="SSF53697">
    <property type="entry name" value="SIS domain"/>
    <property type="match status" value="1"/>
</dbReference>
<evidence type="ECO:0000313" key="14">
    <source>
        <dbReference type="Proteomes" id="UP000606991"/>
    </source>
</evidence>
<name>A0A934N5L6_9BACT</name>
<dbReference type="PROSITE" id="PS51278">
    <property type="entry name" value="GATASE_TYPE_2"/>
    <property type="match status" value="1"/>
</dbReference>
<comment type="subunit">
    <text evidence="10">Homodimer.</text>
</comment>
<comment type="function">
    <text evidence="10">Catalyzes the first step in hexosamine metabolism, converting fructose-6P into glucosamine-6P using glutamine as a nitrogen source.</text>
</comment>
<evidence type="ECO:0000256" key="9">
    <source>
        <dbReference type="ARBA" id="ARBA00022962"/>
    </source>
</evidence>
<evidence type="ECO:0000256" key="6">
    <source>
        <dbReference type="ARBA" id="ARBA00022576"/>
    </source>
</evidence>
<dbReference type="FunFam" id="3.40.50.10490:FF:000002">
    <property type="entry name" value="Glutamine--fructose-6-phosphate aminotransferase [isomerizing]"/>
    <property type="match status" value="1"/>
</dbReference>
<dbReference type="PROSITE" id="PS51464">
    <property type="entry name" value="SIS"/>
    <property type="match status" value="2"/>
</dbReference>